<sequence>MLATVTDRPRSPAAGQAYFCRASSCNLSLCQYPRESASAPYLGRRQRNTRRRGTHNDSCALLSPPSAVRCRPASRLTEPSGDTERQRRLGSRHHVLSVLAGTRSAASRRRLSALERVPGSRRCVAEVFHARGQRADSFLRLSNHQTCCSNCCSVISSTSACVHVWHAWGAPVGEEAARADVLRPCGTGLRGQFRHRLDQALAHLSRSSRDAGSHRDAQRVADPLHLPQPHFADPELLPGRAPSVTGSRPAFPRIRLCPASHVQRI</sequence>
<feature type="region of interest" description="Disordered" evidence="1">
    <location>
        <begin position="223"/>
        <end position="245"/>
    </location>
</feature>
<comment type="caution">
    <text evidence="2">The sequence shown here is derived from an EMBL/GenBank/DDBJ whole genome shotgun (WGS) entry which is preliminary data.</text>
</comment>
<evidence type="ECO:0000256" key="1">
    <source>
        <dbReference type="SAM" id="MobiDB-lite"/>
    </source>
</evidence>
<protein>
    <submittedName>
        <fullName evidence="2">Uncharacterized protein</fullName>
    </submittedName>
</protein>
<evidence type="ECO:0000313" key="2">
    <source>
        <dbReference type="EMBL" id="ORY13870.1"/>
    </source>
</evidence>
<dbReference type="AlphaFoldDB" id="A0A1Y1ZUH2"/>
<reference evidence="2 3" key="1">
    <citation type="submission" date="2016-07" db="EMBL/GenBank/DDBJ databases">
        <title>Pervasive Adenine N6-methylation of Active Genes in Fungi.</title>
        <authorList>
            <consortium name="DOE Joint Genome Institute"/>
            <person name="Mondo S.J."/>
            <person name="Dannebaum R.O."/>
            <person name="Kuo R.C."/>
            <person name="Labutti K."/>
            <person name="Haridas S."/>
            <person name="Kuo A."/>
            <person name="Salamov A."/>
            <person name="Ahrendt S.R."/>
            <person name="Lipzen A."/>
            <person name="Sullivan W."/>
            <person name="Andreopoulos W.B."/>
            <person name="Clum A."/>
            <person name="Lindquist E."/>
            <person name="Daum C."/>
            <person name="Ramamoorthy G.K."/>
            <person name="Gryganskyi A."/>
            <person name="Culley D."/>
            <person name="Magnuson J.K."/>
            <person name="James T.Y."/>
            <person name="O'Malley M.A."/>
            <person name="Stajich J.E."/>
            <person name="Spatafora J.W."/>
            <person name="Visel A."/>
            <person name="Grigoriev I.V."/>
        </authorList>
    </citation>
    <scope>NUCLEOTIDE SEQUENCE [LARGE SCALE GENOMIC DNA]</scope>
    <source>
        <strain evidence="2 3">CBS 115471</strain>
    </source>
</reference>
<evidence type="ECO:0000313" key="3">
    <source>
        <dbReference type="Proteomes" id="UP000193144"/>
    </source>
</evidence>
<dbReference type="EMBL" id="MCFA01000038">
    <property type="protein sequence ID" value="ORY13870.1"/>
    <property type="molecule type" value="Genomic_DNA"/>
</dbReference>
<proteinExistence type="predicted"/>
<organism evidence="2 3">
    <name type="scientific">Clohesyomyces aquaticus</name>
    <dbReference type="NCBI Taxonomy" id="1231657"/>
    <lineage>
        <taxon>Eukaryota</taxon>
        <taxon>Fungi</taxon>
        <taxon>Dikarya</taxon>
        <taxon>Ascomycota</taxon>
        <taxon>Pezizomycotina</taxon>
        <taxon>Dothideomycetes</taxon>
        <taxon>Pleosporomycetidae</taxon>
        <taxon>Pleosporales</taxon>
        <taxon>Lindgomycetaceae</taxon>
        <taxon>Clohesyomyces</taxon>
    </lineage>
</organism>
<gene>
    <name evidence="2" type="ORF">BCR34DRAFT_253317</name>
</gene>
<accession>A0A1Y1ZUH2</accession>
<dbReference type="Proteomes" id="UP000193144">
    <property type="component" value="Unassembled WGS sequence"/>
</dbReference>
<keyword evidence="3" id="KW-1185">Reference proteome</keyword>
<name>A0A1Y1ZUH2_9PLEO</name>